<proteinExistence type="predicted"/>
<accession>A0A1D2MFG9</accession>
<feature type="domain" description="CHK kinase-like" evidence="1">
    <location>
        <begin position="153"/>
        <end position="375"/>
    </location>
</feature>
<evidence type="ECO:0000313" key="2">
    <source>
        <dbReference type="EMBL" id="ODM91728.1"/>
    </source>
</evidence>
<dbReference type="InterPro" id="IPR004119">
    <property type="entry name" value="EcKL"/>
</dbReference>
<dbReference type="PANTHER" id="PTHR11012">
    <property type="entry name" value="PROTEIN KINASE-LIKE DOMAIN-CONTAINING"/>
    <property type="match status" value="1"/>
</dbReference>
<dbReference type="EMBL" id="LJIJ01001445">
    <property type="protein sequence ID" value="ODM91728.1"/>
    <property type="molecule type" value="Genomic_DNA"/>
</dbReference>
<name>A0A1D2MFG9_ORCCI</name>
<dbReference type="SMART" id="SM00587">
    <property type="entry name" value="CHK"/>
    <property type="match status" value="1"/>
</dbReference>
<dbReference type="OMA" id="HVELAFT"/>
<dbReference type="AlphaFoldDB" id="A0A1D2MFG9"/>
<dbReference type="Proteomes" id="UP000094527">
    <property type="component" value="Unassembled WGS sequence"/>
</dbReference>
<dbReference type="Pfam" id="PF02958">
    <property type="entry name" value="EcKL"/>
    <property type="match status" value="1"/>
</dbReference>
<dbReference type="PANTHER" id="PTHR11012:SF30">
    <property type="entry name" value="PROTEIN KINASE-LIKE DOMAIN-CONTAINING"/>
    <property type="match status" value="1"/>
</dbReference>
<comment type="caution">
    <text evidence="2">The sequence shown here is derived from an EMBL/GenBank/DDBJ whole genome shotgun (WGS) entry which is preliminary data.</text>
</comment>
<dbReference type="Gene3D" id="3.90.1200.10">
    <property type="match status" value="1"/>
</dbReference>
<reference evidence="2 3" key="1">
    <citation type="journal article" date="2016" name="Genome Biol. Evol.">
        <title>Gene Family Evolution Reflects Adaptation to Soil Environmental Stressors in the Genome of the Collembolan Orchesella cincta.</title>
        <authorList>
            <person name="Faddeeva-Vakhrusheva A."/>
            <person name="Derks M.F."/>
            <person name="Anvar S.Y."/>
            <person name="Agamennone V."/>
            <person name="Suring W."/>
            <person name="Smit S."/>
            <person name="van Straalen N.M."/>
            <person name="Roelofs D."/>
        </authorList>
    </citation>
    <scope>NUCLEOTIDE SEQUENCE [LARGE SCALE GENOMIC DNA]</scope>
    <source>
        <tissue evidence="2">Mixed pool</tissue>
    </source>
</reference>
<organism evidence="2 3">
    <name type="scientific">Orchesella cincta</name>
    <name type="common">Springtail</name>
    <name type="synonym">Podura cincta</name>
    <dbReference type="NCBI Taxonomy" id="48709"/>
    <lineage>
        <taxon>Eukaryota</taxon>
        <taxon>Metazoa</taxon>
        <taxon>Ecdysozoa</taxon>
        <taxon>Arthropoda</taxon>
        <taxon>Hexapoda</taxon>
        <taxon>Collembola</taxon>
        <taxon>Entomobryomorpha</taxon>
        <taxon>Entomobryoidea</taxon>
        <taxon>Orchesellidae</taxon>
        <taxon>Orchesellinae</taxon>
        <taxon>Orchesella</taxon>
    </lineage>
</organism>
<evidence type="ECO:0000313" key="3">
    <source>
        <dbReference type="Proteomes" id="UP000094527"/>
    </source>
</evidence>
<dbReference type="SUPFAM" id="SSF56112">
    <property type="entry name" value="Protein kinase-like (PK-like)"/>
    <property type="match status" value="1"/>
</dbReference>
<keyword evidence="3" id="KW-1185">Reference proteome</keyword>
<sequence>MSSELKPVAPKSSVPRELIESITGCKVLSHIVEDGSKPGDNYMSVLYSVSAEVIPPGGSEADKETRHYLLKCYPGHPARQAYLNKSNIFNNELSFYTVWVKELVEFQTRDVGLSKDKVIVPAFPPCVGGKTVNFKDCEPEALTKVYSPLDNFIMMVDLRKTWGFTMAERTKGFDPEHVELAFTELATIHALSWAYRNRVEYDLIKKFPFLQVDFEEEEMQMWKNIIYSSIGTAVSTMDSVLGEGNHLSKSTEAFREVVMKIIEYFIDQTEGAEHALWELHRDPPKDLVEASVGEKPWRIISHGDSWCNNMLFQHNKVTKKAERIMLVDFQLTRDACPTADLVYLVYTSTTLEYRKAHLDEALQLYHDRFNEVCSLMGVETLPDFNMTSLKRRFHRSKLMGYMMATIGLPIMLIQKGEEINLEDFDQNVNIEEMMTQAFGNKNEGQEYKKRIIDVAQELYDDGVI</sequence>
<protein>
    <recommendedName>
        <fullName evidence="1">CHK kinase-like domain-containing protein</fullName>
    </recommendedName>
</protein>
<dbReference type="STRING" id="48709.A0A1D2MFG9"/>
<dbReference type="OrthoDB" id="190089at2759"/>
<dbReference type="InterPro" id="IPR015897">
    <property type="entry name" value="CHK_kinase-like"/>
</dbReference>
<evidence type="ECO:0000259" key="1">
    <source>
        <dbReference type="SMART" id="SM00587"/>
    </source>
</evidence>
<dbReference type="InterPro" id="IPR011009">
    <property type="entry name" value="Kinase-like_dom_sf"/>
</dbReference>
<gene>
    <name evidence="2" type="ORF">Ocin01_14956</name>
</gene>